<feature type="transmembrane region" description="Helical" evidence="1">
    <location>
        <begin position="31"/>
        <end position="52"/>
    </location>
</feature>
<evidence type="ECO:0000313" key="3">
    <source>
        <dbReference type="EMBL" id="SNR52028.1"/>
    </source>
</evidence>
<feature type="signal peptide" evidence="2">
    <location>
        <begin position="1"/>
        <end position="20"/>
    </location>
</feature>
<evidence type="ECO:0000256" key="1">
    <source>
        <dbReference type="SAM" id="Phobius"/>
    </source>
</evidence>
<sequence>MTRIATPALLFTAAASPVLAHPGAHLHPHDGANWLTIVAALGVIAIAGRMVLTRVKGRK</sequence>
<keyword evidence="1" id="KW-1133">Transmembrane helix</keyword>
<keyword evidence="4" id="KW-1185">Reference proteome</keyword>
<proteinExistence type="predicted"/>
<evidence type="ECO:0000313" key="4">
    <source>
        <dbReference type="Proteomes" id="UP000198417"/>
    </source>
</evidence>
<reference evidence="3 4" key="1">
    <citation type="submission" date="2017-06" db="EMBL/GenBank/DDBJ databases">
        <authorList>
            <person name="Kim H.J."/>
            <person name="Triplett B.A."/>
        </authorList>
    </citation>
    <scope>NUCLEOTIDE SEQUENCE [LARGE SCALE GENOMIC DNA]</scope>
    <source>
        <strain evidence="3 4">DSM 29052</strain>
    </source>
</reference>
<organism evidence="3 4">
    <name type="scientific">Puniceibacterium sediminis</name>
    <dbReference type="NCBI Taxonomy" id="1608407"/>
    <lineage>
        <taxon>Bacteria</taxon>
        <taxon>Pseudomonadati</taxon>
        <taxon>Pseudomonadota</taxon>
        <taxon>Alphaproteobacteria</taxon>
        <taxon>Rhodobacterales</taxon>
        <taxon>Paracoccaceae</taxon>
        <taxon>Puniceibacterium</taxon>
    </lineage>
</organism>
<keyword evidence="1" id="KW-0472">Membrane</keyword>
<name>A0A238X038_9RHOB</name>
<dbReference type="OrthoDB" id="7877374at2"/>
<feature type="chain" id="PRO_5013235102" description="Peptidase M23" evidence="2">
    <location>
        <begin position="21"/>
        <end position="59"/>
    </location>
</feature>
<dbReference type="AlphaFoldDB" id="A0A238X038"/>
<evidence type="ECO:0000256" key="2">
    <source>
        <dbReference type="SAM" id="SignalP"/>
    </source>
</evidence>
<keyword evidence="2" id="KW-0732">Signal</keyword>
<keyword evidence="1" id="KW-0812">Transmembrane</keyword>
<dbReference type="EMBL" id="FZNN01000008">
    <property type="protein sequence ID" value="SNR52028.1"/>
    <property type="molecule type" value="Genomic_DNA"/>
</dbReference>
<gene>
    <name evidence="3" type="ORF">SAMN06265370_108114</name>
</gene>
<dbReference type="RefSeq" id="WP_089270526.1">
    <property type="nucleotide sequence ID" value="NZ_FZNN01000008.1"/>
</dbReference>
<dbReference type="Proteomes" id="UP000198417">
    <property type="component" value="Unassembled WGS sequence"/>
</dbReference>
<evidence type="ECO:0008006" key="5">
    <source>
        <dbReference type="Google" id="ProtNLM"/>
    </source>
</evidence>
<accession>A0A238X038</accession>
<protein>
    <recommendedName>
        <fullName evidence="5">Peptidase M23</fullName>
    </recommendedName>
</protein>